<dbReference type="AlphaFoldDB" id="A0A0D9P4K8"/>
<reference evidence="2" key="1">
    <citation type="journal article" date="2014" name="BMC Genomics">
        <title>The genome sequence of the biocontrol fungus Metarhizium anisopliae and comparative genomics of Metarhizium species.</title>
        <authorList>
            <person name="Pattemore J.A."/>
            <person name="Hane J.K."/>
            <person name="Williams A.H."/>
            <person name="Wilson B.A."/>
            <person name="Stodart B.J."/>
            <person name="Ash G.J."/>
        </authorList>
    </citation>
    <scope>NUCLEOTIDE SEQUENCE [LARGE SCALE GENOMIC DNA]</scope>
    <source>
        <strain evidence="2">BRIP 53293</strain>
    </source>
</reference>
<proteinExistence type="predicted"/>
<sequence length="64" mass="7049">MFVTVEQTLHQPLSVPVATRLNRASQCQLNGHSDRGWLVAATPLVAQARAAAEPHMWLIVPPCY</sequence>
<dbReference type="EMBL" id="KE384727">
    <property type="protein sequence ID" value="KJK81149.1"/>
    <property type="molecule type" value="Genomic_DNA"/>
</dbReference>
<dbReference type="Proteomes" id="UP000054544">
    <property type="component" value="Unassembled WGS sequence"/>
</dbReference>
<evidence type="ECO:0000313" key="1">
    <source>
        <dbReference type="EMBL" id="KJK81149.1"/>
    </source>
</evidence>
<gene>
    <name evidence="1" type="ORF">H634G_03683</name>
</gene>
<organism evidence="1 2">
    <name type="scientific">Metarhizium anisopliae BRIP 53293</name>
    <dbReference type="NCBI Taxonomy" id="1291518"/>
    <lineage>
        <taxon>Eukaryota</taxon>
        <taxon>Fungi</taxon>
        <taxon>Dikarya</taxon>
        <taxon>Ascomycota</taxon>
        <taxon>Pezizomycotina</taxon>
        <taxon>Sordariomycetes</taxon>
        <taxon>Hypocreomycetidae</taxon>
        <taxon>Hypocreales</taxon>
        <taxon>Clavicipitaceae</taxon>
        <taxon>Metarhizium</taxon>
    </lineage>
</organism>
<evidence type="ECO:0000313" key="2">
    <source>
        <dbReference type="Proteomes" id="UP000054544"/>
    </source>
</evidence>
<name>A0A0D9P4K8_METAN</name>
<accession>A0A0D9P4K8</accession>
<keyword evidence="2" id="KW-1185">Reference proteome</keyword>
<protein>
    <submittedName>
        <fullName evidence="1">Uncharacterized protein</fullName>
    </submittedName>
</protein>